<dbReference type="GO" id="GO:0005829">
    <property type="term" value="C:cytosol"/>
    <property type="evidence" value="ECO:0007669"/>
    <property type="project" value="TreeGrafter"/>
</dbReference>
<dbReference type="Pfam" id="PF08240">
    <property type="entry name" value="ADH_N"/>
    <property type="match status" value="1"/>
</dbReference>
<keyword evidence="1" id="KW-0521">NADP</keyword>
<organism evidence="4 5">
    <name type="scientific">Sphingobium amiense</name>
    <dbReference type="NCBI Taxonomy" id="135719"/>
    <lineage>
        <taxon>Bacteria</taxon>
        <taxon>Pseudomonadati</taxon>
        <taxon>Pseudomonadota</taxon>
        <taxon>Alphaproteobacteria</taxon>
        <taxon>Sphingomonadales</taxon>
        <taxon>Sphingomonadaceae</taxon>
        <taxon>Sphingobium</taxon>
    </lineage>
</organism>
<dbReference type="Proteomes" id="UP000279959">
    <property type="component" value="Chromosome"/>
</dbReference>
<protein>
    <submittedName>
        <fullName evidence="4">Quinone oxidoreductase</fullName>
    </submittedName>
</protein>
<dbReference type="PANTHER" id="PTHR48106">
    <property type="entry name" value="QUINONE OXIDOREDUCTASE PIG3-RELATED"/>
    <property type="match status" value="1"/>
</dbReference>
<evidence type="ECO:0000313" key="5">
    <source>
        <dbReference type="Proteomes" id="UP000279959"/>
    </source>
</evidence>
<dbReference type="SUPFAM" id="SSF51735">
    <property type="entry name" value="NAD(P)-binding Rossmann-fold domains"/>
    <property type="match status" value="1"/>
</dbReference>
<dbReference type="RefSeq" id="WP_066697897.1">
    <property type="nucleotide sequence ID" value="NZ_AP018664.1"/>
</dbReference>
<keyword evidence="5" id="KW-1185">Reference proteome</keyword>
<dbReference type="GO" id="GO:0003960">
    <property type="term" value="F:quinone reductase (NADPH) activity"/>
    <property type="evidence" value="ECO:0007669"/>
    <property type="project" value="TreeGrafter"/>
</dbReference>
<accession>A0A494W961</accession>
<dbReference type="SUPFAM" id="SSF50129">
    <property type="entry name" value="GroES-like"/>
    <property type="match status" value="1"/>
</dbReference>
<dbReference type="AlphaFoldDB" id="A0A494W961"/>
<dbReference type="SMART" id="SM00829">
    <property type="entry name" value="PKS_ER"/>
    <property type="match status" value="1"/>
</dbReference>
<proteinExistence type="predicted"/>
<sequence>MKPMQQVIVDRFGGPEVLTLVDVEIPKPGPGQILVRVEAAGVLYGDVMRRTDRYLLPTPLPYRPGTEIAGVVADVGNGVTSPAIGERVVCFVGSSGYAHYAIAEATSAIALPDSIEFGEATALLAQGVTAYLLTHDVANPQGKSVFIESAAGGVGMQVIQLARARGATFIAGSASSASKREFALAGGADLMIDSREDGWAEQILEGTAGRGIDLAYESSGASFREILKCLSPFGMLVKFGRGVDEKQSLDPTILVEKNQALRGFYLPGYRDADHIRLLGGATKALIDLVVSGALKVHVDHRYALSEAAEAHRGIENRRTIGKVVIEPWAECPK</sequence>
<dbReference type="InterPro" id="IPR036291">
    <property type="entry name" value="NAD(P)-bd_dom_sf"/>
</dbReference>
<name>A0A494W961_9SPHN</name>
<dbReference type="PANTHER" id="PTHR48106:SF13">
    <property type="entry name" value="QUINONE OXIDOREDUCTASE-RELATED"/>
    <property type="match status" value="1"/>
</dbReference>
<dbReference type="GO" id="GO:0070402">
    <property type="term" value="F:NADPH binding"/>
    <property type="evidence" value="ECO:0007669"/>
    <property type="project" value="TreeGrafter"/>
</dbReference>
<dbReference type="Gene3D" id="3.40.50.720">
    <property type="entry name" value="NAD(P)-binding Rossmann-like Domain"/>
    <property type="match status" value="1"/>
</dbReference>
<dbReference type="InterPro" id="IPR013154">
    <property type="entry name" value="ADH-like_N"/>
</dbReference>
<dbReference type="KEGG" id="sami:SAMIE_1004660"/>
<dbReference type="EMBL" id="AP018664">
    <property type="protein sequence ID" value="BBD96965.1"/>
    <property type="molecule type" value="Genomic_DNA"/>
</dbReference>
<feature type="domain" description="Enoyl reductase (ER)" evidence="3">
    <location>
        <begin position="13"/>
        <end position="325"/>
    </location>
</feature>
<evidence type="ECO:0000313" key="4">
    <source>
        <dbReference type="EMBL" id="BBD96965.1"/>
    </source>
</evidence>
<dbReference type="GO" id="GO:0035925">
    <property type="term" value="F:mRNA 3'-UTR AU-rich region binding"/>
    <property type="evidence" value="ECO:0007669"/>
    <property type="project" value="TreeGrafter"/>
</dbReference>
<dbReference type="InterPro" id="IPR020843">
    <property type="entry name" value="ER"/>
</dbReference>
<evidence type="ECO:0000256" key="2">
    <source>
        <dbReference type="ARBA" id="ARBA00023002"/>
    </source>
</evidence>
<reference evidence="4 5" key="1">
    <citation type="submission" date="2018-05" db="EMBL/GenBank/DDBJ databases">
        <title>Complete Genome Sequence of the Nonylphenol-Degrading Bacterium Sphingobium amiense DSM 16289T.</title>
        <authorList>
            <person name="Ootsuka M."/>
            <person name="Nishizawa T."/>
            <person name="Ohta H."/>
        </authorList>
    </citation>
    <scope>NUCLEOTIDE SEQUENCE [LARGE SCALE GENOMIC DNA]</scope>
    <source>
        <strain evidence="4 5">DSM 16289</strain>
    </source>
</reference>
<dbReference type="Pfam" id="PF00107">
    <property type="entry name" value="ADH_zinc_N"/>
    <property type="match status" value="1"/>
</dbReference>
<gene>
    <name evidence="4" type="ORF">SAMIE_1004660</name>
</gene>
<evidence type="ECO:0000256" key="1">
    <source>
        <dbReference type="ARBA" id="ARBA00022857"/>
    </source>
</evidence>
<dbReference type="InterPro" id="IPR013149">
    <property type="entry name" value="ADH-like_C"/>
</dbReference>
<dbReference type="InterPro" id="IPR011032">
    <property type="entry name" value="GroES-like_sf"/>
</dbReference>
<keyword evidence="2" id="KW-0560">Oxidoreductase</keyword>
<evidence type="ECO:0000259" key="3">
    <source>
        <dbReference type="SMART" id="SM00829"/>
    </source>
</evidence>
<dbReference type="Gene3D" id="3.90.180.10">
    <property type="entry name" value="Medium-chain alcohol dehydrogenases, catalytic domain"/>
    <property type="match status" value="1"/>
</dbReference>